<dbReference type="AlphaFoldDB" id="A0AAV7HT33"/>
<evidence type="ECO:0000313" key="2">
    <source>
        <dbReference type="Proteomes" id="UP000826195"/>
    </source>
</evidence>
<dbReference type="Proteomes" id="UP000826195">
    <property type="component" value="Unassembled WGS sequence"/>
</dbReference>
<comment type="caution">
    <text evidence="1">The sequence shown here is derived from an EMBL/GenBank/DDBJ whole genome shotgun (WGS) entry which is preliminary data.</text>
</comment>
<gene>
    <name evidence="1" type="ORF">KQX54_018915</name>
</gene>
<name>A0AAV7HT33_COTGL</name>
<keyword evidence="2" id="KW-1185">Reference proteome</keyword>
<accession>A0AAV7HT33</accession>
<evidence type="ECO:0000313" key="1">
    <source>
        <dbReference type="EMBL" id="KAH0547363.1"/>
    </source>
</evidence>
<dbReference type="EMBL" id="JAHXZJ010002237">
    <property type="protein sequence ID" value="KAH0547363.1"/>
    <property type="molecule type" value="Genomic_DNA"/>
</dbReference>
<protein>
    <submittedName>
        <fullName evidence="1">Uncharacterized protein</fullName>
    </submittedName>
</protein>
<proteinExistence type="predicted"/>
<reference evidence="1 2" key="1">
    <citation type="journal article" date="2021" name="J. Hered.">
        <title>A chromosome-level genome assembly of the parasitoid wasp, Cotesia glomerata (Hymenoptera: Braconidae).</title>
        <authorList>
            <person name="Pinto B.J."/>
            <person name="Weis J.J."/>
            <person name="Gamble T."/>
            <person name="Ode P.J."/>
            <person name="Paul R."/>
            <person name="Zaspel J.M."/>
        </authorList>
    </citation>
    <scope>NUCLEOTIDE SEQUENCE [LARGE SCALE GENOMIC DNA]</scope>
    <source>
        <strain evidence="1">CgM1</strain>
    </source>
</reference>
<organism evidence="1 2">
    <name type="scientific">Cotesia glomerata</name>
    <name type="common">Lepidopteran parasitic wasp</name>
    <name type="synonym">Apanteles glomeratus</name>
    <dbReference type="NCBI Taxonomy" id="32391"/>
    <lineage>
        <taxon>Eukaryota</taxon>
        <taxon>Metazoa</taxon>
        <taxon>Ecdysozoa</taxon>
        <taxon>Arthropoda</taxon>
        <taxon>Hexapoda</taxon>
        <taxon>Insecta</taxon>
        <taxon>Pterygota</taxon>
        <taxon>Neoptera</taxon>
        <taxon>Endopterygota</taxon>
        <taxon>Hymenoptera</taxon>
        <taxon>Apocrita</taxon>
        <taxon>Ichneumonoidea</taxon>
        <taxon>Braconidae</taxon>
        <taxon>Microgastrinae</taxon>
        <taxon>Cotesia</taxon>
    </lineage>
</organism>
<sequence length="100" mass="10833">MDSTLPLSKLSSAPLPALNNRSSGLRVPVSCNGSRGCGRVRSLIINLGAIFNGQSQTERPMTHSLPTTWTAWVQEKNSAGVTLCRLRATEAYAERFGQPF</sequence>